<feature type="region of interest" description="Disordered" evidence="1">
    <location>
        <begin position="978"/>
        <end position="1004"/>
    </location>
</feature>
<feature type="compositionally biased region" description="Basic and acidic residues" evidence="1">
    <location>
        <begin position="497"/>
        <end position="511"/>
    </location>
</feature>
<feature type="compositionally biased region" description="Polar residues" evidence="1">
    <location>
        <begin position="901"/>
        <end position="918"/>
    </location>
</feature>
<feature type="region of interest" description="Disordered" evidence="1">
    <location>
        <begin position="647"/>
        <end position="685"/>
    </location>
</feature>
<feature type="compositionally biased region" description="Low complexity" evidence="1">
    <location>
        <begin position="71"/>
        <end position="91"/>
    </location>
</feature>
<dbReference type="PROSITE" id="PS50238">
    <property type="entry name" value="RHOGAP"/>
    <property type="match status" value="1"/>
</dbReference>
<feature type="compositionally biased region" description="Basic and acidic residues" evidence="1">
    <location>
        <begin position="849"/>
        <end position="860"/>
    </location>
</feature>
<organism evidence="3 4">
    <name type="scientific">Linnemannia exigua</name>
    <dbReference type="NCBI Taxonomy" id="604196"/>
    <lineage>
        <taxon>Eukaryota</taxon>
        <taxon>Fungi</taxon>
        <taxon>Fungi incertae sedis</taxon>
        <taxon>Mucoromycota</taxon>
        <taxon>Mortierellomycotina</taxon>
        <taxon>Mortierellomycetes</taxon>
        <taxon>Mortierellales</taxon>
        <taxon>Mortierellaceae</taxon>
        <taxon>Linnemannia</taxon>
    </lineage>
</organism>
<keyword evidence="4" id="KW-1185">Reference proteome</keyword>
<feature type="region of interest" description="Disordered" evidence="1">
    <location>
        <begin position="549"/>
        <end position="581"/>
    </location>
</feature>
<evidence type="ECO:0000256" key="1">
    <source>
        <dbReference type="SAM" id="MobiDB-lite"/>
    </source>
</evidence>
<feature type="compositionally biased region" description="Low complexity" evidence="1">
    <location>
        <begin position="877"/>
        <end position="900"/>
    </location>
</feature>
<dbReference type="InterPro" id="IPR008936">
    <property type="entry name" value="Rho_GTPase_activation_prot"/>
</dbReference>
<feature type="compositionally biased region" description="Low complexity" evidence="1">
    <location>
        <begin position="980"/>
        <end position="1004"/>
    </location>
</feature>
<dbReference type="InterPro" id="IPR000198">
    <property type="entry name" value="RhoGAP_dom"/>
</dbReference>
<feature type="region of interest" description="Disordered" evidence="1">
    <location>
        <begin position="14"/>
        <end position="39"/>
    </location>
</feature>
<gene>
    <name evidence="3" type="ORF">BGZ95_002279</name>
</gene>
<dbReference type="AlphaFoldDB" id="A0AAD4DKP9"/>
<feature type="compositionally biased region" description="Polar residues" evidence="1">
    <location>
        <begin position="604"/>
        <end position="614"/>
    </location>
</feature>
<comment type="caution">
    <text evidence="3">The sequence shown here is derived from an EMBL/GenBank/DDBJ whole genome shotgun (WGS) entry which is preliminary data.</text>
</comment>
<evidence type="ECO:0000313" key="4">
    <source>
        <dbReference type="Proteomes" id="UP001194580"/>
    </source>
</evidence>
<evidence type="ECO:0000259" key="2">
    <source>
        <dbReference type="PROSITE" id="PS50238"/>
    </source>
</evidence>
<sequence>MSVRLVSSAKNLRESFKNSSGTSNNSSSSGSSSSNTFSTSSGISIFTASSDVSHQAARASLEPTSPFSGTSSNPSLSRRGSLLRSSSNGNLRRAKSIQKKGLMSKVFAEAETENNMAMPDLSMEMTLLIVKRLTTKGILRQVQMGQSQKVILNTIRMILDDDASTELSPLHRLDIHLVAHAMKWAIRYSEETLVTYDDYRALYLDQERNFSKFIKDLPVTNRTILLDLFSLCADVTLLAHLNGMTLVVVAKAISLSIMAEPEREFTTFDASLQQRNLWGAACEDLLRAFLRIKTQYDLAKIEQPDDWDENTYFCSETRVLKSARQETSMRMQMPHHNLPSRLDISLPSSAGSSMPMSATTPRSFANANGYFDNVLTPQSASPLSHAGGVFGAALSRSQSLAKSNMSHSRPTSPLPASPRPTSPYYEEERTEYEEIMQDQSHLHRLRQENASAHHLLRPDVMMNQRRRSSVADMESLYSKSNDPEAPDAEEGYDSDPEVTHAKEPEDPHDSLIPDFADGLGWDFNRNIEMHSEELPSLTSFQRDPLRTETYLDKHGVTRSNSASSNDSGLGFNGPPAGSLAPKDKLASMRMRHLQENQPNLYQALSRAQSQQEMTHSGRVSGSSSPQSSLHRMGASNNARIGQVLLHQPAARASPPLRPQRARRNSSLRRSMSTDPFSMSPLRPNRRTNEIYSEPIILHPQQLQTDGQSMIDFVVNDPYMQLPDIYDEDHAPARASSEFSLQSSPMDLEGLPIQPRRRSQLTLSDRPKSMMDLNNVRDLPSFTNMGVRSQTLQPFGSTLALPVESSSQMVSSPVHELPAEKAFEVLSRPKNIEVSVIFTPLATGPISPRGELKSKFHESFPERPISPPPGYIQGGQNGSTASSSNASNKSSARSNSSSATSPRQQKGAQPPNRSVSNGADKQRPVLQQSVTFSNSSTSSSQQLSVDTGKSKTPGFIRALSFKLRNKHSDDQLKPVRINNQVVGGSSGPASVSVNAAPATASRGFD</sequence>
<feature type="compositionally biased region" description="Acidic residues" evidence="1">
    <location>
        <begin position="484"/>
        <end position="496"/>
    </location>
</feature>
<reference evidence="3" key="1">
    <citation type="journal article" date="2020" name="Fungal Divers.">
        <title>Resolving the Mortierellaceae phylogeny through synthesis of multi-gene phylogenetics and phylogenomics.</title>
        <authorList>
            <person name="Vandepol N."/>
            <person name="Liber J."/>
            <person name="Desiro A."/>
            <person name="Na H."/>
            <person name="Kennedy M."/>
            <person name="Barry K."/>
            <person name="Grigoriev I.V."/>
            <person name="Miller A.N."/>
            <person name="O'Donnell K."/>
            <person name="Stajich J.E."/>
            <person name="Bonito G."/>
        </authorList>
    </citation>
    <scope>NUCLEOTIDE SEQUENCE</scope>
    <source>
        <strain evidence="3">NRRL 28262</strain>
    </source>
</reference>
<feature type="domain" description="Rho-GAP" evidence="2">
    <location>
        <begin position="110"/>
        <end position="293"/>
    </location>
</feature>
<name>A0AAD4DKP9_9FUNG</name>
<feature type="region of interest" description="Disordered" evidence="1">
    <location>
        <begin position="604"/>
        <end position="632"/>
    </location>
</feature>
<dbReference type="GO" id="GO:0007165">
    <property type="term" value="P:signal transduction"/>
    <property type="evidence" value="ECO:0007669"/>
    <property type="project" value="InterPro"/>
</dbReference>
<feature type="compositionally biased region" description="Polar residues" evidence="1">
    <location>
        <begin position="557"/>
        <end position="567"/>
    </location>
</feature>
<feature type="region of interest" description="Disordered" evidence="1">
    <location>
        <begin position="451"/>
        <end position="511"/>
    </location>
</feature>
<feature type="region of interest" description="Disordered" evidence="1">
    <location>
        <begin position="842"/>
        <end position="952"/>
    </location>
</feature>
<feature type="compositionally biased region" description="Low complexity" evidence="1">
    <location>
        <begin position="616"/>
        <end position="628"/>
    </location>
</feature>
<proteinExistence type="predicted"/>
<feature type="region of interest" description="Disordered" evidence="1">
    <location>
        <begin position="57"/>
        <end position="95"/>
    </location>
</feature>
<feature type="compositionally biased region" description="Pro residues" evidence="1">
    <location>
        <begin position="412"/>
        <end position="421"/>
    </location>
</feature>
<feature type="compositionally biased region" description="Polar residues" evidence="1">
    <location>
        <begin position="667"/>
        <end position="676"/>
    </location>
</feature>
<accession>A0AAD4DKP9</accession>
<feature type="compositionally biased region" description="Polar residues" evidence="1">
    <location>
        <begin position="401"/>
        <end position="411"/>
    </location>
</feature>
<feature type="compositionally biased region" description="Low complexity" evidence="1">
    <location>
        <begin position="926"/>
        <end position="944"/>
    </location>
</feature>
<feature type="region of interest" description="Disordered" evidence="1">
    <location>
        <begin position="401"/>
        <end position="428"/>
    </location>
</feature>
<dbReference type="EMBL" id="JAAAIL010000148">
    <property type="protein sequence ID" value="KAG0279093.1"/>
    <property type="molecule type" value="Genomic_DNA"/>
</dbReference>
<dbReference type="Pfam" id="PF00620">
    <property type="entry name" value="RhoGAP"/>
    <property type="match status" value="1"/>
</dbReference>
<dbReference type="Proteomes" id="UP001194580">
    <property type="component" value="Unassembled WGS sequence"/>
</dbReference>
<protein>
    <recommendedName>
        <fullName evidence="2">Rho-GAP domain-containing protein</fullName>
    </recommendedName>
</protein>
<evidence type="ECO:0000313" key="3">
    <source>
        <dbReference type="EMBL" id="KAG0279093.1"/>
    </source>
</evidence>
<dbReference type="Gene3D" id="1.10.555.10">
    <property type="entry name" value="Rho GTPase activation protein"/>
    <property type="match status" value="1"/>
</dbReference>
<dbReference type="SUPFAM" id="SSF48350">
    <property type="entry name" value="GTPase activation domain, GAP"/>
    <property type="match status" value="1"/>
</dbReference>
<feature type="compositionally biased region" description="Low complexity" evidence="1">
    <location>
        <begin position="17"/>
        <end position="39"/>
    </location>
</feature>